<evidence type="ECO:0000313" key="2">
    <source>
        <dbReference type="Proteomes" id="UP001196413"/>
    </source>
</evidence>
<dbReference type="Proteomes" id="UP001196413">
    <property type="component" value="Unassembled WGS sequence"/>
</dbReference>
<accession>A0AAD5LWF3</accession>
<keyword evidence="2" id="KW-1185">Reference proteome</keyword>
<reference evidence="1" key="1">
    <citation type="submission" date="2021-06" db="EMBL/GenBank/DDBJ databases">
        <title>Parelaphostrongylus tenuis whole genome reference sequence.</title>
        <authorList>
            <person name="Garwood T.J."/>
            <person name="Larsen P.A."/>
            <person name="Fountain-Jones N.M."/>
            <person name="Garbe J.R."/>
            <person name="Macchietto M.G."/>
            <person name="Kania S.A."/>
            <person name="Gerhold R.W."/>
            <person name="Richards J.E."/>
            <person name="Wolf T.M."/>
        </authorList>
    </citation>
    <scope>NUCLEOTIDE SEQUENCE</scope>
    <source>
        <strain evidence="1">MNPRO001-30</strain>
        <tissue evidence="1">Meninges</tissue>
    </source>
</reference>
<comment type="caution">
    <text evidence="1">The sequence shown here is derived from an EMBL/GenBank/DDBJ whole genome shotgun (WGS) entry which is preliminary data.</text>
</comment>
<dbReference type="EMBL" id="JAHQIW010000373">
    <property type="protein sequence ID" value="KAJ1347730.1"/>
    <property type="molecule type" value="Genomic_DNA"/>
</dbReference>
<evidence type="ECO:0000313" key="1">
    <source>
        <dbReference type="EMBL" id="KAJ1347730.1"/>
    </source>
</evidence>
<protein>
    <submittedName>
        <fullName evidence="1">Uncharacterized protein</fullName>
    </submittedName>
</protein>
<gene>
    <name evidence="1" type="ORF">KIN20_002870</name>
</gene>
<name>A0AAD5LWF3_PARTN</name>
<proteinExistence type="predicted"/>
<sequence>MDDCVAACSTQEEEKDKCFELLNNQSQCIKFSREKPKKLAPILDIQDKLYSSMIRKASFHVNRRRSAIGSETQMLNITDGRGDNQKVISRNLSANGPATPARLGQLSRCQFSNMKPCDVLKLDEIAIAVEMLKVAYCVNLLTPLKASPTVSERCSLKRCWS</sequence>
<organism evidence="1 2">
    <name type="scientific">Parelaphostrongylus tenuis</name>
    <name type="common">Meningeal worm</name>
    <dbReference type="NCBI Taxonomy" id="148309"/>
    <lineage>
        <taxon>Eukaryota</taxon>
        <taxon>Metazoa</taxon>
        <taxon>Ecdysozoa</taxon>
        <taxon>Nematoda</taxon>
        <taxon>Chromadorea</taxon>
        <taxon>Rhabditida</taxon>
        <taxon>Rhabditina</taxon>
        <taxon>Rhabditomorpha</taxon>
        <taxon>Strongyloidea</taxon>
        <taxon>Metastrongylidae</taxon>
        <taxon>Parelaphostrongylus</taxon>
    </lineage>
</organism>
<dbReference type="AlphaFoldDB" id="A0AAD5LWF3"/>